<dbReference type="Proteomes" id="UP000604046">
    <property type="component" value="Unassembled WGS sequence"/>
</dbReference>
<evidence type="ECO:0000313" key="3">
    <source>
        <dbReference type="EMBL" id="CAE7329060.1"/>
    </source>
</evidence>
<keyword evidence="2" id="KW-0812">Transmembrane</keyword>
<keyword evidence="4" id="KW-1185">Reference proteome</keyword>
<sequence>MPWQAMQRTQDAAASTGGCSESVSGARERLIHAVSGWIQNSPTAWNVCFRCLFFLVLGHVVVQLWWAWPTGSLSQPLVSVTWQTTRRLYLMQLATVSFSATLSLHVQIRGLVGTAGIIPFPQYASEQMRRNPPKVRLLCLESMVEAPIAWVVRCFNVLEARWWEHGSAATVSTESARRDASALTDSKLLGLCRIGEVCSCMVFLLSVLEMPGTGCSVTGMFLQCCLGLLRVTALLLATLCYRALRGSAGIFAALQWDSLVIEANILALPLAFPLLPNAWLPALLLPNAKKA</sequence>
<evidence type="ECO:0000256" key="2">
    <source>
        <dbReference type="SAM" id="Phobius"/>
    </source>
</evidence>
<keyword evidence="2" id="KW-0472">Membrane</keyword>
<keyword evidence="2" id="KW-1133">Transmembrane helix</keyword>
<reference evidence="3" key="1">
    <citation type="submission" date="2021-02" db="EMBL/GenBank/DDBJ databases">
        <authorList>
            <person name="Dougan E. K."/>
            <person name="Rhodes N."/>
            <person name="Thang M."/>
            <person name="Chan C."/>
        </authorList>
    </citation>
    <scope>NUCLEOTIDE SEQUENCE</scope>
</reference>
<accession>A0A812NND5</accession>
<gene>
    <name evidence="3" type="ORF">SNAT2548_LOCUS17222</name>
</gene>
<organism evidence="3 4">
    <name type="scientific">Symbiodinium natans</name>
    <dbReference type="NCBI Taxonomy" id="878477"/>
    <lineage>
        <taxon>Eukaryota</taxon>
        <taxon>Sar</taxon>
        <taxon>Alveolata</taxon>
        <taxon>Dinophyceae</taxon>
        <taxon>Suessiales</taxon>
        <taxon>Symbiodiniaceae</taxon>
        <taxon>Symbiodinium</taxon>
    </lineage>
</organism>
<protein>
    <submittedName>
        <fullName evidence="3">Uncharacterized protein</fullName>
    </submittedName>
</protein>
<dbReference type="EMBL" id="CAJNDS010002104">
    <property type="protein sequence ID" value="CAE7329060.1"/>
    <property type="molecule type" value="Genomic_DNA"/>
</dbReference>
<feature type="region of interest" description="Disordered" evidence="1">
    <location>
        <begin position="1"/>
        <end position="20"/>
    </location>
</feature>
<evidence type="ECO:0000313" key="4">
    <source>
        <dbReference type="Proteomes" id="UP000604046"/>
    </source>
</evidence>
<name>A0A812NND5_9DINO</name>
<proteinExistence type="predicted"/>
<feature type="transmembrane region" description="Helical" evidence="2">
    <location>
        <begin position="47"/>
        <end position="68"/>
    </location>
</feature>
<evidence type="ECO:0000256" key="1">
    <source>
        <dbReference type="SAM" id="MobiDB-lite"/>
    </source>
</evidence>
<comment type="caution">
    <text evidence="3">The sequence shown here is derived from an EMBL/GenBank/DDBJ whole genome shotgun (WGS) entry which is preliminary data.</text>
</comment>
<dbReference type="AlphaFoldDB" id="A0A812NND5"/>